<keyword evidence="1" id="KW-0472">Membrane</keyword>
<keyword evidence="1" id="KW-1133">Transmembrane helix</keyword>
<name>A0A553UPB4_9DEIO</name>
<comment type="caution">
    <text evidence="2">The sequence shown here is derived from an EMBL/GenBank/DDBJ whole genome shotgun (WGS) entry which is preliminary data.</text>
</comment>
<accession>A0A553UPB4</accession>
<evidence type="ECO:0000313" key="2">
    <source>
        <dbReference type="EMBL" id="TSA82057.1"/>
    </source>
</evidence>
<dbReference type="EMBL" id="VKDB01000019">
    <property type="protein sequence ID" value="TSA82057.1"/>
    <property type="molecule type" value="Genomic_DNA"/>
</dbReference>
<gene>
    <name evidence="2" type="ORF">FNU79_14275</name>
</gene>
<organism evidence="2 3">
    <name type="scientific">Deinococcus detaillensis</name>
    <dbReference type="NCBI Taxonomy" id="2592048"/>
    <lineage>
        <taxon>Bacteria</taxon>
        <taxon>Thermotogati</taxon>
        <taxon>Deinococcota</taxon>
        <taxon>Deinococci</taxon>
        <taxon>Deinococcales</taxon>
        <taxon>Deinococcaceae</taxon>
        <taxon>Deinococcus</taxon>
    </lineage>
</organism>
<reference evidence="2 3" key="1">
    <citation type="submission" date="2019-07" db="EMBL/GenBank/DDBJ databases">
        <title>Deinococcus detaillus sp. nov., isolated from humus soil in Antarctica.</title>
        <authorList>
            <person name="Zhang K."/>
        </authorList>
    </citation>
    <scope>NUCLEOTIDE SEQUENCE [LARGE SCALE GENOMIC DNA]</scope>
    <source>
        <strain evidence="2 3">H1</strain>
    </source>
</reference>
<feature type="transmembrane region" description="Helical" evidence="1">
    <location>
        <begin position="26"/>
        <end position="48"/>
    </location>
</feature>
<keyword evidence="1" id="KW-0812">Transmembrane</keyword>
<dbReference type="OrthoDB" id="9862164at2"/>
<evidence type="ECO:0000256" key="1">
    <source>
        <dbReference type="SAM" id="Phobius"/>
    </source>
</evidence>
<protein>
    <submittedName>
        <fullName evidence="2">Uncharacterized protein</fullName>
    </submittedName>
</protein>
<sequence>MALFPSLMILGLMTLAALFCSVRDGGVWLFTLFILVALLVTTAVRKVLAFRATTRRVQSPRVTVLRVQKRGW</sequence>
<proteinExistence type="predicted"/>
<dbReference type="RefSeq" id="WP_143721482.1">
    <property type="nucleotide sequence ID" value="NZ_VKDB01000019.1"/>
</dbReference>
<dbReference type="Proteomes" id="UP000316092">
    <property type="component" value="Unassembled WGS sequence"/>
</dbReference>
<dbReference type="AlphaFoldDB" id="A0A553UPB4"/>
<keyword evidence="3" id="KW-1185">Reference proteome</keyword>
<evidence type="ECO:0000313" key="3">
    <source>
        <dbReference type="Proteomes" id="UP000316092"/>
    </source>
</evidence>